<reference evidence="1 2" key="1">
    <citation type="submission" date="2020-08" db="EMBL/GenBank/DDBJ databases">
        <title>Novel species isolated from subtropical streams in China.</title>
        <authorList>
            <person name="Lu H."/>
        </authorList>
    </citation>
    <scope>NUCLEOTIDE SEQUENCE [LARGE SCALE GENOMIC DNA]</scope>
    <source>
        <strain evidence="1 2">KCTC 52442</strain>
    </source>
</reference>
<evidence type="ECO:0000313" key="1">
    <source>
        <dbReference type="EMBL" id="MBC3833073.1"/>
    </source>
</evidence>
<accession>A0ABR6XUN8</accession>
<sequence length="134" mass="15090">MTRIFFIFVLFFFIQKTVGAADWMVGKYEIKIDTESSRTFVVERNRGKLIAIVRDDKSEDAVEKSVIEMSSKDVNEFFESTIGDTSGVECFAISQLLVCHSPRDLKIKQSILAIDKGFFGAVPDIGIVVVKKKN</sequence>
<gene>
    <name evidence="1" type="ORF">H8K33_16310</name>
</gene>
<proteinExistence type="predicted"/>
<evidence type="ECO:0000313" key="2">
    <source>
        <dbReference type="Proteomes" id="UP000643610"/>
    </source>
</evidence>
<protein>
    <submittedName>
        <fullName evidence="1">Uncharacterized protein</fullName>
    </submittedName>
</protein>
<name>A0ABR6XUN8_9BURK</name>
<dbReference type="RefSeq" id="WP_186892110.1">
    <property type="nucleotide sequence ID" value="NZ_JACOFU010000007.1"/>
</dbReference>
<dbReference type="EMBL" id="JACOFU010000007">
    <property type="protein sequence ID" value="MBC3833073.1"/>
    <property type="molecule type" value="Genomic_DNA"/>
</dbReference>
<keyword evidence="2" id="KW-1185">Reference proteome</keyword>
<comment type="caution">
    <text evidence="1">The sequence shown here is derived from an EMBL/GenBank/DDBJ whole genome shotgun (WGS) entry which is preliminary data.</text>
</comment>
<dbReference type="Proteomes" id="UP000643610">
    <property type="component" value="Unassembled WGS sequence"/>
</dbReference>
<organism evidence="1 2">
    <name type="scientific">Undibacterium amnicola</name>
    <dbReference type="NCBI Taxonomy" id="1834038"/>
    <lineage>
        <taxon>Bacteria</taxon>
        <taxon>Pseudomonadati</taxon>
        <taxon>Pseudomonadota</taxon>
        <taxon>Betaproteobacteria</taxon>
        <taxon>Burkholderiales</taxon>
        <taxon>Oxalobacteraceae</taxon>
        <taxon>Undibacterium</taxon>
    </lineage>
</organism>